<evidence type="ECO:0000313" key="3">
    <source>
        <dbReference type="Proteomes" id="UP000299102"/>
    </source>
</evidence>
<keyword evidence="3" id="KW-1185">Reference proteome</keyword>
<dbReference type="EMBL" id="BGZK01000441">
    <property type="protein sequence ID" value="GBP43735.1"/>
    <property type="molecule type" value="Genomic_DNA"/>
</dbReference>
<sequence>MNFLELSRSRLEENSQNGLYPYLHGFTNCTKSKAQSSEFHKVTKTIKSPSTDTINNIIKQMKKGTVPGPDQMVIELYQHAPEVFVKQVTKIIGKACENNSFPQEWVETIQIPIPKKARPQSVNDYRKISICNAGYRIYATYLLKLLDEEIETMGNYQAAFMRYRSTDNHIFVVRRILDEKWKAGKPAYVLQLDIEKAFDSVDFCALYDILRTRVNTTLANRIMSCLKEHTSILWFGQKPKVSPKEKGQTRMSTLTSAFYHCVGRRFKNSRGVSQ</sequence>
<dbReference type="SUPFAM" id="SSF56672">
    <property type="entry name" value="DNA/RNA polymerases"/>
    <property type="match status" value="1"/>
</dbReference>
<dbReference type="InterPro" id="IPR000477">
    <property type="entry name" value="RT_dom"/>
</dbReference>
<dbReference type="InterPro" id="IPR043502">
    <property type="entry name" value="DNA/RNA_pol_sf"/>
</dbReference>
<accession>A0A4C1W107</accession>
<dbReference type="AlphaFoldDB" id="A0A4C1W107"/>
<protein>
    <submittedName>
        <fullName evidence="2">Transposon TX1 uncharacterized 149 kDa protein</fullName>
    </submittedName>
</protein>
<feature type="domain" description="Reverse transcriptase" evidence="1">
    <location>
        <begin position="113"/>
        <end position="212"/>
    </location>
</feature>
<dbReference type="OrthoDB" id="7399021at2759"/>
<name>A0A4C1W107_EUMVA</name>
<dbReference type="Proteomes" id="UP000299102">
    <property type="component" value="Unassembled WGS sequence"/>
</dbReference>
<dbReference type="Pfam" id="PF00078">
    <property type="entry name" value="RVT_1"/>
    <property type="match status" value="1"/>
</dbReference>
<dbReference type="PANTHER" id="PTHR19446">
    <property type="entry name" value="REVERSE TRANSCRIPTASES"/>
    <property type="match status" value="1"/>
</dbReference>
<proteinExistence type="predicted"/>
<evidence type="ECO:0000313" key="2">
    <source>
        <dbReference type="EMBL" id="GBP43735.1"/>
    </source>
</evidence>
<dbReference type="STRING" id="151549.A0A4C1W107"/>
<gene>
    <name evidence="2" type="ORF">EVAR_29717_1</name>
</gene>
<reference evidence="2 3" key="1">
    <citation type="journal article" date="2019" name="Commun. Biol.">
        <title>The bagworm genome reveals a unique fibroin gene that provides high tensile strength.</title>
        <authorList>
            <person name="Kono N."/>
            <person name="Nakamura H."/>
            <person name="Ohtoshi R."/>
            <person name="Tomita M."/>
            <person name="Numata K."/>
            <person name="Arakawa K."/>
        </authorList>
    </citation>
    <scope>NUCLEOTIDE SEQUENCE [LARGE SCALE GENOMIC DNA]</scope>
</reference>
<organism evidence="2 3">
    <name type="scientific">Eumeta variegata</name>
    <name type="common">Bagworm moth</name>
    <name type="synonym">Eumeta japonica</name>
    <dbReference type="NCBI Taxonomy" id="151549"/>
    <lineage>
        <taxon>Eukaryota</taxon>
        <taxon>Metazoa</taxon>
        <taxon>Ecdysozoa</taxon>
        <taxon>Arthropoda</taxon>
        <taxon>Hexapoda</taxon>
        <taxon>Insecta</taxon>
        <taxon>Pterygota</taxon>
        <taxon>Neoptera</taxon>
        <taxon>Endopterygota</taxon>
        <taxon>Lepidoptera</taxon>
        <taxon>Glossata</taxon>
        <taxon>Ditrysia</taxon>
        <taxon>Tineoidea</taxon>
        <taxon>Psychidae</taxon>
        <taxon>Oiketicinae</taxon>
        <taxon>Eumeta</taxon>
    </lineage>
</organism>
<evidence type="ECO:0000259" key="1">
    <source>
        <dbReference type="Pfam" id="PF00078"/>
    </source>
</evidence>
<dbReference type="GO" id="GO:0071897">
    <property type="term" value="P:DNA biosynthetic process"/>
    <property type="evidence" value="ECO:0007669"/>
    <property type="project" value="UniProtKB-ARBA"/>
</dbReference>
<comment type="caution">
    <text evidence="2">The sequence shown here is derived from an EMBL/GenBank/DDBJ whole genome shotgun (WGS) entry which is preliminary data.</text>
</comment>